<dbReference type="AlphaFoldDB" id="A0AAW0LR55"/>
<dbReference type="Pfam" id="PF12937">
    <property type="entry name" value="F-box-like"/>
    <property type="match status" value="1"/>
</dbReference>
<feature type="compositionally biased region" description="Acidic residues" evidence="1">
    <location>
        <begin position="261"/>
        <end position="282"/>
    </location>
</feature>
<dbReference type="Proteomes" id="UP000237347">
    <property type="component" value="Unassembled WGS sequence"/>
</dbReference>
<dbReference type="Gene3D" id="1.20.1280.50">
    <property type="match status" value="1"/>
</dbReference>
<dbReference type="SUPFAM" id="SSF52047">
    <property type="entry name" value="RNI-like"/>
    <property type="match status" value="1"/>
</dbReference>
<reference evidence="3 4" key="1">
    <citation type="journal article" date="2018" name="Sci. Data">
        <title>The draft genome sequence of cork oak.</title>
        <authorList>
            <person name="Ramos A.M."/>
            <person name="Usie A."/>
            <person name="Barbosa P."/>
            <person name="Barros P.M."/>
            <person name="Capote T."/>
            <person name="Chaves I."/>
            <person name="Simoes F."/>
            <person name="Abreu I."/>
            <person name="Carrasquinho I."/>
            <person name="Faro C."/>
            <person name="Guimaraes J.B."/>
            <person name="Mendonca D."/>
            <person name="Nobrega F."/>
            <person name="Rodrigues L."/>
            <person name="Saibo N.J.M."/>
            <person name="Varela M.C."/>
            <person name="Egas C."/>
            <person name="Matos J."/>
            <person name="Miguel C.M."/>
            <person name="Oliveira M.M."/>
            <person name="Ricardo C.P."/>
            <person name="Goncalves S."/>
        </authorList>
    </citation>
    <scope>NUCLEOTIDE SEQUENCE [LARGE SCALE GENOMIC DNA]</scope>
    <source>
        <strain evidence="4">cv. HL8</strain>
    </source>
</reference>
<dbReference type="CDD" id="cd22164">
    <property type="entry name" value="F-box_AtSKIP19-like"/>
    <property type="match status" value="1"/>
</dbReference>
<feature type="domain" description="F-box" evidence="2">
    <location>
        <begin position="20"/>
        <end position="67"/>
    </location>
</feature>
<dbReference type="PANTHER" id="PTHR38926">
    <property type="entry name" value="F-BOX DOMAIN CONTAINING PROTEIN, EXPRESSED"/>
    <property type="match status" value="1"/>
</dbReference>
<dbReference type="PROSITE" id="PS50181">
    <property type="entry name" value="FBOX"/>
    <property type="match status" value="1"/>
</dbReference>
<dbReference type="InterPro" id="IPR001810">
    <property type="entry name" value="F-box_dom"/>
</dbReference>
<dbReference type="SMART" id="SM00367">
    <property type="entry name" value="LRR_CC"/>
    <property type="match status" value="4"/>
</dbReference>
<name>A0AAW0LR55_QUESU</name>
<sequence>MEPPSSSSSSSTSSSRSEQYRNWLELPRDVTASILQRLGAIEILESAQKVCMHWRNLCKDPSMWRAIDMRNREDWDTSFDPEKMCRHAIDRSSGQLRDINIEYFGTDDLLKHITHSSSQLRHLCLVSCYSITDEGLNEAAAKLPLLEELEISLCSFSKEPLMALGRCCPLLKSFKLNQQGSRSPHIEWDEEAVAVAESMPELRHLQLFGNKLTNDGLNAILNGCPHLESLDLRQCFNVYLSGDLGKRCAEQIKSLRRPNDPTDDYEYAAGIDDDGSFDEDDPSGMSDIDYLSEGYGYYAFSGESDFSYDDFTDYGDFYDFGDYYFG</sequence>
<dbReference type="InterPro" id="IPR006553">
    <property type="entry name" value="Leu-rich_rpt_Cys-con_subtyp"/>
</dbReference>
<gene>
    <name evidence="3" type="primary">SKIP19_2</name>
    <name evidence="3" type="ORF">CFP56_037692</name>
</gene>
<evidence type="ECO:0000259" key="2">
    <source>
        <dbReference type="PROSITE" id="PS50181"/>
    </source>
</evidence>
<dbReference type="EMBL" id="PKMF04000071">
    <property type="protein sequence ID" value="KAK7852861.1"/>
    <property type="molecule type" value="Genomic_DNA"/>
</dbReference>
<dbReference type="Gene3D" id="3.80.10.10">
    <property type="entry name" value="Ribonuclease Inhibitor"/>
    <property type="match status" value="1"/>
</dbReference>
<evidence type="ECO:0000313" key="3">
    <source>
        <dbReference type="EMBL" id="KAK7852861.1"/>
    </source>
</evidence>
<evidence type="ECO:0000256" key="1">
    <source>
        <dbReference type="SAM" id="MobiDB-lite"/>
    </source>
</evidence>
<dbReference type="InterPro" id="IPR032675">
    <property type="entry name" value="LRR_dom_sf"/>
</dbReference>
<organism evidence="3 4">
    <name type="scientific">Quercus suber</name>
    <name type="common">Cork oak</name>
    <dbReference type="NCBI Taxonomy" id="58331"/>
    <lineage>
        <taxon>Eukaryota</taxon>
        <taxon>Viridiplantae</taxon>
        <taxon>Streptophyta</taxon>
        <taxon>Embryophyta</taxon>
        <taxon>Tracheophyta</taxon>
        <taxon>Spermatophyta</taxon>
        <taxon>Magnoliopsida</taxon>
        <taxon>eudicotyledons</taxon>
        <taxon>Gunneridae</taxon>
        <taxon>Pentapetalae</taxon>
        <taxon>rosids</taxon>
        <taxon>fabids</taxon>
        <taxon>Fagales</taxon>
        <taxon>Fagaceae</taxon>
        <taxon>Quercus</taxon>
    </lineage>
</organism>
<protein>
    <submittedName>
        <fullName evidence="3">F-box protein skip19</fullName>
    </submittedName>
</protein>
<dbReference type="InterPro" id="IPR001611">
    <property type="entry name" value="Leu-rich_rpt"/>
</dbReference>
<dbReference type="Pfam" id="PF13516">
    <property type="entry name" value="LRR_6"/>
    <property type="match status" value="1"/>
</dbReference>
<comment type="caution">
    <text evidence="3">The sequence shown here is derived from an EMBL/GenBank/DDBJ whole genome shotgun (WGS) entry which is preliminary data.</text>
</comment>
<evidence type="ECO:0000313" key="4">
    <source>
        <dbReference type="Proteomes" id="UP000237347"/>
    </source>
</evidence>
<feature type="region of interest" description="Disordered" evidence="1">
    <location>
        <begin position="259"/>
        <end position="283"/>
    </location>
</feature>
<proteinExistence type="predicted"/>
<accession>A0AAW0LR55</accession>
<dbReference type="PANTHER" id="PTHR38926:SF2">
    <property type="entry name" value="F-BOX_LRR-REPEAT PROTEIN 21-RELATED"/>
    <property type="match status" value="1"/>
</dbReference>
<keyword evidence="4" id="KW-1185">Reference proteome</keyword>